<evidence type="ECO:0000313" key="1">
    <source>
        <dbReference type="EMBL" id="THD25375.1"/>
    </source>
</evidence>
<evidence type="ECO:0000313" key="2">
    <source>
        <dbReference type="Proteomes" id="UP000230066"/>
    </source>
</evidence>
<reference evidence="1" key="1">
    <citation type="submission" date="2019-03" db="EMBL/GenBank/DDBJ databases">
        <title>Improved annotation for the trematode Fasciola hepatica.</title>
        <authorList>
            <person name="Choi Y.-J."/>
            <person name="Martin J."/>
            <person name="Mitreva M."/>
        </authorList>
    </citation>
    <scope>NUCLEOTIDE SEQUENCE [LARGE SCALE GENOMIC DNA]</scope>
</reference>
<dbReference type="Proteomes" id="UP000230066">
    <property type="component" value="Unassembled WGS sequence"/>
</dbReference>
<organism evidence="1 2">
    <name type="scientific">Fasciola hepatica</name>
    <name type="common">Liver fluke</name>
    <dbReference type="NCBI Taxonomy" id="6192"/>
    <lineage>
        <taxon>Eukaryota</taxon>
        <taxon>Metazoa</taxon>
        <taxon>Spiralia</taxon>
        <taxon>Lophotrochozoa</taxon>
        <taxon>Platyhelminthes</taxon>
        <taxon>Trematoda</taxon>
        <taxon>Digenea</taxon>
        <taxon>Plagiorchiida</taxon>
        <taxon>Echinostomata</taxon>
        <taxon>Echinostomatoidea</taxon>
        <taxon>Fasciolidae</taxon>
        <taxon>Fasciola</taxon>
    </lineage>
</organism>
<keyword evidence="2" id="KW-1185">Reference proteome</keyword>
<dbReference type="EMBL" id="JXXN02001170">
    <property type="protein sequence ID" value="THD25375.1"/>
    <property type="molecule type" value="Genomic_DNA"/>
</dbReference>
<name>A0A4E0RF56_FASHE</name>
<sequence length="91" mass="10657">MVQKRYSCTDEGILKRVIQAFKDGHDGVRLPNNSINYKTAYNLADADELRYERQPRGRTRRETVNDTEIDETITWAEEDPTTTLDLLRIRV</sequence>
<accession>A0A4E0RF56</accession>
<gene>
    <name evidence="1" type="ORF">D915_003811</name>
</gene>
<protein>
    <submittedName>
        <fullName evidence="1">Uncharacterized protein</fullName>
    </submittedName>
</protein>
<dbReference type="AlphaFoldDB" id="A0A4E0RF56"/>
<comment type="caution">
    <text evidence="1">The sequence shown here is derived from an EMBL/GenBank/DDBJ whole genome shotgun (WGS) entry which is preliminary data.</text>
</comment>
<proteinExistence type="predicted"/>